<reference evidence="8 9" key="1">
    <citation type="submission" date="2024-04" db="EMBL/GenBank/DDBJ databases">
        <title>Genome assembly C_amara_ONT_v2.</title>
        <authorList>
            <person name="Yant L."/>
            <person name="Moore C."/>
            <person name="Slenker M."/>
        </authorList>
    </citation>
    <scope>NUCLEOTIDE SEQUENCE [LARGE SCALE GENOMIC DNA]</scope>
    <source>
        <tissue evidence="8">Leaf</tissue>
    </source>
</reference>
<feature type="region of interest" description="Disordered" evidence="6">
    <location>
        <begin position="112"/>
        <end position="141"/>
    </location>
</feature>
<keyword evidence="5" id="KW-0539">Nucleus</keyword>
<dbReference type="AlphaFoldDB" id="A0ABD1BSZ1"/>
<evidence type="ECO:0000256" key="5">
    <source>
        <dbReference type="ARBA" id="ARBA00023242"/>
    </source>
</evidence>
<dbReference type="PANTHER" id="PTHR45855:SF31">
    <property type="entry name" value="TRANSCRIPTION FACTOR HFR1"/>
    <property type="match status" value="1"/>
</dbReference>
<evidence type="ECO:0000259" key="7">
    <source>
        <dbReference type="PROSITE" id="PS50888"/>
    </source>
</evidence>
<keyword evidence="9" id="KW-1185">Reference proteome</keyword>
<dbReference type="InterPro" id="IPR031066">
    <property type="entry name" value="bHLH_ALC-like_plant"/>
</dbReference>
<protein>
    <submittedName>
        <fullName evidence="8">Transcription factor HFR1</fullName>
    </submittedName>
</protein>
<accession>A0ABD1BSZ1</accession>
<name>A0ABD1BSZ1_CARAN</name>
<evidence type="ECO:0000256" key="1">
    <source>
        <dbReference type="ARBA" id="ARBA00004123"/>
    </source>
</evidence>
<comment type="subcellular location">
    <subcellularLocation>
        <location evidence="1">Nucleus</location>
    </subcellularLocation>
</comment>
<keyword evidence="4" id="KW-0804">Transcription</keyword>
<evidence type="ECO:0000313" key="9">
    <source>
        <dbReference type="Proteomes" id="UP001558713"/>
    </source>
</evidence>
<dbReference type="GO" id="GO:0003677">
    <property type="term" value="F:DNA binding"/>
    <property type="evidence" value="ECO:0007669"/>
    <property type="project" value="UniProtKB-KW"/>
</dbReference>
<proteinExistence type="predicted"/>
<dbReference type="SUPFAM" id="SSF47459">
    <property type="entry name" value="HLH, helix-loop-helix DNA-binding domain"/>
    <property type="match status" value="1"/>
</dbReference>
<evidence type="ECO:0000256" key="6">
    <source>
        <dbReference type="SAM" id="MobiDB-lite"/>
    </source>
</evidence>
<keyword evidence="2" id="KW-0805">Transcription regulation</keyword>
<dbReference type="Pfam" id="PF00010">
    <property type="entry name" value="HLH"/>
    <property type="match status" value="1"/>
</dbReference>
<dbReference type="SMART" id="SM00353">
    <property type="entry name" value="HLH"/>
    <property type="match status" value="1"/>
</dbReference>
<keyword evidence="3" id="KW-0238">DNA-binding</keyword>
<evidence type="ECO:0000256" key="3">
    <source>
        <dbReference type="ARBA" id="ARBA00023125"/>
    </source>
</evidence>
<evidence type="ECO:0000256" key="4">
    <source>
        <dbReference type="ARBA" id="ARBA00023163"/>
    </source>
</evidence>
<feature type="domain" description="BHLH" evidence="7">
    <location>
        <begin position="125"/>
        <end position="174"/>
    </location>
</feature>
<dbReference type="InterPro" id="IPR036638">
    <property type="entry name" value="HLH_DNA-bd_sf"/>
</dbReference>
<dbReference type="GO" id="GO:0005634">
    <property type="term" value="C:nucleus"/>
    <property type="evidence" value="ECO:0007669"/>
    <property type="project" value="UniProtKB-SubCell"/>
</dbReference>
<dbReference type="Proteomes" id="UP001558713">
    <property type="component" value="Unassembled WGS sequence"/>
</dbReference>
<dbReference type="CDD" id="cd11445">
    <property type="entry name" value="bHLH_AtPIF_like"/>
    <property type="match status" value="1"/>
</dbReference>
<dbReference type="Gene3D" id="4.10.280.10">
    <property type="entry name" value="Helix-loop-helix DNA-binding domain"/>
    <property type="match status" value="1"/>
</dbReference>
<comment type="caution">
    <text evidence="8">The sequence shown here is derived from an EMBL/GenBank/DDBJ whole genome shotgun (WGS) entry which is preliminary data.</text>
</comment>
<dbReference type="InterPro" id="IPR011598">
    <property type="entry name" value="bHLH_dom"/>
</dbReference>
<organism evidence="8 9">
    <name type="scientific">Cardamine amara subsp. amara</name>
    <dbReference type="NCBI Taxonomy" id="228776"/>
    <lineage>
        <taxon>Eukaryota</taxon>
        <taxon>Viridiplantae</taxon>
        <taxon>Streptophyta</taxon>
        <taxon>Embryophyta</taxon>
        <taxon>Tracheophyta</taxon>
        <taxon>Spermatophyta</taxon>
        <taxon>Magnoliopsida</taxon>
        <taxon>eudicotyledons</taxon>
        <taxon>Gunneridae</taxon>
        <taxon>Pentapetalae</taxon>
        <taxon>rosids</taxon>
        <taxon>malvids</taxon>
        <taxon>Brassicales</taxon>
        <taxon>Brassicaceae</taxon>
        <taxon>Cardamineae</taxon>
        <taxon>Cardamine</taxon>
    </lineage>
</organism>
<dbReference type="InterPro" id="IPR047265">
    <property type="entry name" value="PIF1-like_bHLH"/>
</dbReference>
<dbReference type="EMBL" id="JBANAX010000157">
    <property type="protein sequence ID" value="KAL1220302.1"/>
    <property type="molecule type" value="Genomic_DNA"/>
</dbReference>
<evidence type="ECO:0000313" key="8">
    <source>
        <dbReference type="EMBL" id="KAL1220302.1"/>
    </source>
</evidence>
<dbReference type="PANTHER" id="PTHR45855">
    <property type="entry name" value="TRANSCRIPTION FACTOR PIF1-RELATED"/>
    <property type="match status" value="1"/>
</dbReference>
<dbReference type="PROSITE" id="PS50888">
    <property type="entry name" value="BHLH"/>
    <property type="match status" value="1"/>
</dbReference>
<evidence type="ECO:0000256" key="2">
    <source>
        <dbReference type="ARBA" id="ARBA00023015"/>
    </source>
</evidence>
<gene>
    <name evidence="8" type="ORF">V5N11_021065</name>
</gene>
<sequence length="283" mass="32262">MEQGWRNDVESLALKDHGITEIATSDEDRLINGLKWSYGYFGHDQTHNDHQQIVPEIRKEEQVLKTADLLVLVPDEHSETGDYHHDYSDSSDNLCYLRNKHEKPKRRRVQILSDEESDGFTREVPSLTQKGSKRRRRDDELSNKMSTLQELLPNCHKADTVSVLDNAIEYMKNLKLQLQVMSAMGMNPYFPPATLNVGMHNYLLTAMALAHNQIPANQKTSSPLIPASNWPLPPFTNLSFPHSSYQSLFPTTPSPASSPQCLYGLVPCFPSFFDFSSHRMGRF</sequence>